<organism evidence="1 2">
    <name type="scientific">Apatococcus fuscideae</name>
    <dbReference type="NCBI Taxonomy" id="2026836"/>
    <lineage>
        <taxon>Eukaryota</taxon>
        <taxon>Viridiplantae</taxon>
        <taxon>Chlorophyta</taxon>
        <taxon>core chlorophytes</taxon>
        <taxon>Trebouxiophyceae</taxon>
        <taxon>Chlorellales</taxon>
        <taxon>Chlorellaceae</taxon>
        <taxon>Apatococcus</taxon>
    </lineage>
</organism>
<dbReference type="AlphaFoldDB" id="A0AAW1RGP1"/>
<protein>
    <submittedName>
        <fullName evidence="1">Uncharacterized protein</fullName>
    </submittedName>
</protein>
<evidence type="ECO:0000313" key="2">
    <source>
        <dbReference type="Proteomes" id="UP001485043"/>
    </source>
</evidence>
<evidence type="ECO:0000313" key="1">
    <source>
        <dbReference type="EMBL" id="KAK9832768.1"/>
    </source>
</evidence>
<dbReference type="InterPro" id="IPR004870">
    <property type="entry name" value="Nucleoporin_Nup155"/>
</dbReference>
<dbReference type="PANTHER" id="PTHR10350">
    <property type="entry name" value="NUCLEAR PORE COMPLEX PROTEIN NUP155"/>
    <property type="match status" value="1"/>
</dbReference>
<accession>A0AAW1RGP1</accession>
<sequence length="214" mass="23440">MVALAHYTDRPWIRDLWDVYLRQGWDAAMSQGSEAQLTECCLRVSALGEQLHPNDTAFPLPHVALRLEQVAAGQWPEAATPGDDLERVANVLLKLCGATTANATQAVQRVYDTLLSVRGADEAGDALHAPLLRIRLLRALLFLMERSVEACKQQPSVGGRGAMQSAQQEVGTIVNACERYAHEAKRLHVQQEAHDVAAGFESLVSEIGQMLANY</sequence>
<name>A0AAW1RGP1_9CHLO</name>
<dbReference type="Gene3D" id="1.20.120.1880">
    <property type="entry name" value="Nucleoporin, helical C-terminal domain"/>
    <property type="match status" value="1"/>
</dbReference>
<dbReference type="GO" id="GO:0000972">
    <property type="term" value="P:transcription-dependent tethering of RNA polymerase II gene DNA at nuclear periphery"/>
    <property type="evidence" value="ECO:0007669"/>
    <property type="project" value="TreeGrafter"/>
</dbReference>
<proteinExistence type="predicted"/>
<reference evidence="1 2" key="1">
    <citation type="journal article" date="2024" name="Nat. Commun.">
        <title>Phylogenomics reveals the evolutionary origins of lichenization in chlorophyte algae.</title>
        <authorList>
            <person name="Puginier C."/>
            <person name="Libourel C."/>
            <person name="Otte J."/>
            <person name="Skaloud P."/>
            <person name="Haon M."/>
            <person name="Grisel S."/>
            <person name="Petersen M."/>
            <person name="Berrin J.G."/>
            <person name="Delaux P.M."/>
            <person name="Dal Grande F."/>
            <person name="Keller J."/>
        </authorList>
    </citation>
    <scope>NUCLEOTIDE SEQUENCE [LARGE SCALE GENOMIC DNA]</scope>
    <source>
        <strain evidence="1 2">SAG 2523</strain>
    </source>
</reference>
<keyword evidence="2" id="KW-1185">Reference proteome</keyword>
<dbReference type="PANTHER" id="PTHR10350:SF6">
    <property type="entry name" value="NUCLEAR PORE COMPLEX PROTEIN NUP155"/>
    <property type="match status" value="1"/>
</dbReference>
<dbReference type="GO" id="GO:0006405">
    <property type="term" value="P:RNA export from nucleus"/>
    <property type="evidence" value="ECO:0007669"/>
    <property type="project" value="TreeGrafter"/>
</dbReference>
<gene>
    <name evidence="1" type="ORF">WJX84_003081</name>
</gene>
<comment type="caution">
    <text evidence="1">The sequence shown here is derived from an EMBL/GenBank/DDBJ whole genome shotgun (WGS) entry which is preliminary data.</text>
</comment>
<dbReference type="EMBL" id="JALJOV010002204">
    <property type="protein sequence ID" value="KAK9832768.1"/>
    <property type="molecule type" value="Genomic_DNA"/>
</dbReference>
<dbReference type="InterPro" id="IPR042538">
    <property type="entry name" value="Nucleoporin_Nup155_C_3"/>
</dbReference>
<dbReference type="Proteomes" id="UP001485043">
    <property type="component" value="Unassembled WGS sequence"/>
</dbReference>
<dbReference type="GO" id="GO:0044611">
    <property type="term" value="C:nuclear pore inner ring"/>
    <property type="evidence" value="ECO:0007669"/>
    <property type="project" value="TreeGrafter"/>
</dbReference>
<dbReference type="GO" id="GO:0017056">
    <property type="term" value="F:structural constituent of nuclear pore"/>
    <property type="evidence" value="ECO:0007669"/>
    <property type="project" value="InterPro"/>
</dbReference>
<dbReference type="GO" id="GO:0006606">
    <property type="term" value="P:protein import into nucleus"/>
    <property type="evidence" value="ECO:0007669"/>
    <property type="project" value="TreeGrafter"/>
</dbReference>
<dbReference type="GO" id="GO:0036228">
    <property type="term" value="P:protein localization to nuclear inner membrane"/>
    <property type="evidence" value="ECO:0007669"/>
    <property type="project" value="TreeGrafter"/>
</dbReference>